<feature type="domain" description="BHLH" evidence="6">
    <location>
        <begin position="90"/>
        <end position="140"/>
    </location>
</feature>
<sequence>MDPPLITEISFSAANPSSYTLTEIWPFAAINGETGGGGLGLRMGNLVGGPSELDGSVEESTVTEQSVGGGGGGSGRKRRDLSLEDETSNMVSTTSSGNEFARRENISERMKILQDLVPGCIKIIGKALVLDEIINYAQSLQRQVEFLSMKLEAVNSRMNVNPTTEGFQLKDKFTILIWC</sequence>
<evidence type="ECO:0000256" key="4">
    <source>
        <dbReference type="ARBA" id="ARBA00023242"/>
    </source>
</evidence>
<dbReference type="STRING" id="3983.A0A2C9WFH1"/>
<evidence type="ECO:0000256" key="5">
    <source>
        <dbReference type="SAM" id="MobiDB-lite"/>
    </source>
</evidence>
<reference evidence="7" key="1">
    <citation type="submission" date="2016-02" db="EMBL/GenBank/DDBJ databases">
        <title>WGS assembly of Manihot esculenta.</title>
        <authorList>
            <person name="Bredeson J.V."/>
            <person name="Prochnik S.E."/>
            <person name="Lyons J.B."/>
            <person name="Schmutz J."/>
            <person name="Grimwood J."/>
            <person name="Vrebalov J."/>
            <person name="Bart R.S."/>
            <person name="Amuge T."/>
            <person name="Ferguson M.E."/>
            <person name="Green R."/>
            <person name="Putnam N."/>
            <person name="Stites J."/>
            <person name="Rounsley S."/>
            <person name="Rokhsar D.S."/>
        </authorList>
    </citation>
    <scope>NUCLEOTIDE SEQUENCE [LARGE SCALE GENOMIC DNA]</scope>
    <source>
        <tissue evidence="7">Leaf</tissue>
    </source>
</reference>
<dbReference type="GO" id="GO:0046983">
    <property type="term" value="F:protein dimerization activity"/>
    <property type="evidence" value="ECO:0007669"/>
    <property type="project" value="InterPro"/>
</dbReference>
<dbReference type="EMBL" id="CM004388">
    <property type="protein sequence ID" value="OAY58668.1"/>
    <property type="molecule type" value="Genomic_DNA"/>
</dbReference>
<dbReference type="SMR" id="A0A2C9WFH1"/>
<organism evidence="7">
    <name type="scientific">Manihot esculenta</name>
    <name type="common">Cassava</name>
    <name type="synonym">Jatropha manihot</name>
    <dbReference type="NCBI Taxonomy" id="3983"/>
    <lineage>
        <taxon>Eukaryota</taxon>
        <taxon>Viridiplantae</taxon>
        <taxon>Streptophyta</taxon>
        <taxon>Embryophyta</taxon>
        <taxon>Tracheophyta</taxon>
        <taxon>Spermatophyta</taxon>
        <taxon>Magnoliopsida</taxon>
        <taxon>eudicotyledons</taxon>
        <taxon>Gunneridae</taxon>
        <taxon>Pentapetalae</taxon>
        <taxon>rosids</taxon>
        <taxon>fabids</taxon>
        <taxon>Malpighiales</taxon>
        <taxon>Euphorbiaceae</taxon>
        <taxon>Crotonoideae</taxon>
        <taxon>Manihoteae</taxon>
        <taxon>Manihot</taxon>
    </lineage>
</organism>
<dbReference type="PANTHER" id="PTHR12565:SF321">
    <property type="entry name" value="TRANSCRIPTION FACTOR BHLH089"/>
    <property type="match status" value="1"/>
</dbReference>
<dbReference type="GO" id="GO:0006355">
    <property type="term" value="P:regulation of DNA-templated transcription"/>
    <property type="evidence" value="ECO:0007669"/>
    <property type="project" value="InterPro"/>
</dbReference>
<proteinExistence type="predicted"/>
<evidence type="ECO:0000256" key="1">
    <source>
        <dbReference type="ARBA" id="ARBA00004123"/>
    </source>
</evidence>
<dbReference type="GO" id="GO:0005634">
    <property type="term" value="C:nucleus"/>
    <property type="evidence" value="ECO:0007669"/>
    <property type="project" value="UniProtKB-SubCell"/>
</dbReference>
<dbReference type="PANTHER" id="PTHR12565">
    <property type="entry name" value="STEROL REGULATORY ELEMENT-BINDING PROTEIN"/>
    <property type="match status" value="1"/>
</dbReference>
<dbReference type="InterPro" id="IPR024097">
    <property type="entry name" value="bHLH_ZIP_TF"/>
</dbReference>
<dbReference type="InterPro" id="IPR011598">
    <property type="entry name" value="bHLH_dom"/>
</dbReference>
<dbReference type="SUPFAM" id="SSF47459">
    <property type="entry name" value="HLH, helix-loop-helix DNA-binding domain"/>
    <property type="match status" value="1"/>
</dbReference>
<dbReference type="Gene3D" id="4.10.280.10">
    <property type="entry name" value="Helix-loop-helix DNA-binding domain"/>
    <property type="match status" value="1"/>
</dbReference>
<comment type="subcellular location">
    <subcellularLocation>
        <location evidence="1">Nucleus</location>
    </subcellularLocation>
</comment>
<gene>
    <name evidence="7" type="ORF">MANES_02G197700</name>
</gene>
<keyword evidence="3" id="KW-0804">Transcription</keyword>
<evidence type="ECO:0000256" key="2">
    <source>
        <dbReference type="ARBA" id="ARBA00023015"/>
    </source>
</evidence>
<name>A0A2C9WFH1_MANES</name>
<dbReference type="AlphaFoldDB" id="A0A2C9WFH1"/>
<keyword evidence="4" id="KW-0539">Nucleus</keyword>
<accession>A0A2C9WFH1</accession>
<dbReference type="PROSITE" id="PS50888">
    <property type="entry name" value="BHLH"/>
    <property type="match status" value="1"/>
</dbReference>
<evidence type="ECO:0000259" key="6">
    <source>
        <dbReference type="PROSITE" id="PS50888"/>
    </source>
</evidence>
<keyword evidence="2" id="KW-0805">Transcription regulation</keyword>
<evidence type="ECO:0000256" key="3">
    <source>
        <dbReference type="ARBA" id="ARBA00023163"/>
    </source>
</evidence>
<protein>
    <recommendedName>
        <fullName evidence="6">BHLH domain-containing protein</fullName>
    </recommendedName>
</protein>
<dbReference type="InterPro" id="IPR036638">
    <property type="entry name" value="HLH_DNA-bd_sf"/>
</dbReference>
<evidence type="ECO:0000313" key="7">
    <source>
        <dbReference type="EMBL" id="OAY58668.1"/>
    </source>
</evidence>
<feature type="region of interest" description="Disordered" evidence="5">
    <location>
        <begin position="50"/>
        <end position="96"/>
    </location>
</feature>